<organism evidence="3 4">
    <name type="scientific">Cloeon dipterum</name>
    <dbReference type="NCBI Taxonomy" id="197152"/>
    <lineage>
        <taxon>Eukaryota</taxon>
        <taxon>Metazoa</taxon>
        <taxon>Ecdysozoa</taxon>
        <taxon>Arthropoda</taxon>
        <taxon>Hexapoda</taxon>
        <taxon>Insecta</taxon>
        <taxon>Pterygota</taxon>
        <taxon>Palaeoptera</taxon>
        <taxon>Ephemeroptera</taxon>
        <taxon>Pisciforma</taxon>
        <taxon>Baetidae</taxon>
        <taxon>Cloeon</taxon>
    </lineage>
</organism>
<gene>
    <name evidence="3" type="ORF">CLODIP_2_CD13728</name>
</gene>
<evidence type="ECO:0000256" key="2">
    <source>
        <dbReference type="SAM" id="Phobius"/>
    </source>
</evidence>
<protein>
    <submittedName>
        <fullName evidence="3">Uncharacterized protein</fullName>
    </submittedName>
</protein>
<proteinExistence type="predicted"/>
<keyword evidence="4" id="KW-1185">Reference proteome</keyword>
<keyword evidence="2" id="KW-0472">Membrane</keyword>
<sequence>MYFLSRSLFVKRRVRKERWNAGDGGWLTQGGGSFHARSVPPLKRMVAGLVCLAAVEDWLLMTSFIGMLTFYMFRLSIHCTVKRKLRDNNDKEEEDEMEDLIVAFEENEGVYIEENDSSDDETGKEDEQLEDLMQNISFKGKSKAEKETQISRVS</sequence>
<feature type="compositionally biased region" description="Acidic residues" evidence="1">
    <location>
        <begin position="109"/>
        <end position="130"/>
    </location>
</feature>
<dbReference type="Proteomes" id="UP000494165">
    <property type="component" value="Unassembled WGS sequence"/>
</dbReference>
<evidence type="ECO:0000313" key="3">
    <source>
        <dbReference type="EMBL" id="CAB3375911.1"/>
    </source>
</evidence>
<feature type="transmembrane region" description="Helical" evidence="2">
    <location>
        <begin position="58"/>
        <end position="77"/>
    </location>
</feature>
<keyword evidence="2" id="KW-0812">Transmembrane</keyword>
<keyword evidence="2" id="KW-1133">Transmembrane helix</keyword>
<evidence type="ECO:0000313" key="4">
    <source>
        <dbReference type="Proteomes" id="UP000494165"/>
    </source>
</evidence>
<comment type="caution">
    <text evidence="3">The sequence shown here is derived from an EMBL/GenBank/DDBJ whole genome shotgun (WGS) entry which is preliminary data.</text>
</comment>
<name>A0A8S1D7V3_9INSE</name>
<dbReference type="OrthoDB" id="408177at2759"/>
<feature type="region of interest" description="Disordered" evidence="1">
    <location>
        <begin position="109"/>
        <end position="154"/>
    </location>
</feature>
<accession>A0A8S1D7V3</accession>
<evidence type="ECO:0000256" key="1">
    <source>
        <dbReference type="SAM" id="MobiDB-lite"/>
    </source>
</evidence>
<dbReference type="EMBL" id="CADEPI010000121">
    <property type="protein sequence ID" value="CAB3375911.1"/>
    <property type="molecule type" value="Genomic_DNA"/>
</dbReference>
<feature type="compositionally biased region" description="Basic and acidic residues" evidence="1">
    <location>
        <begin position="142"/>
        <end position="154"/>
    </location>
</feature>
<dbReference type="AlphaFoldDB" id="A0A8S1D7V3"/>
<reference evidence="3 4" key="1">
    <citation type="submission" date="2020-04" db="EMBL/GenBank/DDBJ databases">
        <authorList>
            <person name="Alioto T."/>
            <person name="Alioto T."/>
            <person name="Gomez Garrido J."/>
        </authorList>
    </citation>
    <scope>NUCLEOTIDE SEQUENCE [LARGE SCALE GENOMIC DNA]</scope>
</reference>